<dbReference type="AlphaFoldDB" id="A0A8T0STT0"/>
<proteinExistence type="predicted"/>
<gene>
    <name evidence="1" type="ORF">PVAP13_5KG440007</name>
</gene>
<protein>
    <submittedName>
        <fullName evidence="1">Uncharacterized protein</fullName>
    </submittedName>
</protein>
<reference evidence="1" key="1">
    <citation type="submission" date="2020-05" db="EMBL/GenBank/DDBJ databases">
        <title>WGS assembly of Panicum virgatum.</title>
        <authorList>
            <person name="Lovell J.T."/>
            <person name="Jenkins J."/>
            <person name="Shu S."/>
            <person name="Juenger T.E."/>
            <person name="Schmutz J."/>
        </authorList>
    </citation>
    <scope>NUCLEOTIDE SEQUENCE</scope>
    <source>
        <strain evidence="1">AP13</strain>
    </source>
</reference>
<evidence type="ECO:0000313" key="2">
    <source>
        <dbReference type="Proteomes" id="UP000823388"/>
    </source>
</evidence>
<organism evidence="1 2">
    <name type="scientific">Panicum virgatum</name>
    <name type="common">Blackwell switchgrass</name>
    <dbReference type="NCBI Taxonomy" id="38727"/>
    <lineage>
        <taxon>Eukaryota</taxon>
        <taxon>Viridiplantae</taxon>
        <taxon>Streptophyta</taxon>
        <taxon>Embryophyta</taxon>
        <taxon>Tracheophyta</taxon>
        <taxon>Spermatophyta</taxon>
        <taxon>Magnoliopsida</taxon>
        <taxon>Liliopsida</taxon>
        <taxon>Poales</taxon>
        <taxon>Poaceae</taxon>
        <taxon>PACMAD clade</taxon>
        <taxon>Panicoideae</taxon>
        <taxon>Panicodae</taxon>
        <taxon>Paniceae</taxon>
        <taxon>Panicinae</taxon>
        <taxon>Panicum</taxon>
        <taxon>Panicum sect. Hiantes</taxon>
    </lineage>
</organism>
<evidence type="ECO:0000313" key="1">
    <source>
        <dbReference type="EMBL" id="KAG2601527.1"/>
    </source>
</evidence>
<sequence>MLSILPKHHRFDGARALLDEMRRASTASTAVVILLIPAPLRCTGRSCCVTAFLVMPSFGLCPDVAEFHCLLSAFCRLGSGAPAHVQLEGVPLGDQELQGPTQWMVQHCLQRAGGKEVVEFHGEFGHWQGRSVVRDHGSMISCFSKTGKLGLCHLHGGWHCTRSESVHAVVYALAKEYCVEDTNMFVWTMDKEVALDTSTFNSPIGPLCKVLRGQEAMGMFDAVMKGNVSFDKHLSCAA</sequence>
<dbReference type="EMBL" id="CM029045">
    <property type="protein sequence ID" value="KAG2601527.1"/>
    <property type="molecule type" value="Genomic_DNA"/>
</dbReference>
<keyword evidence="2" id="KW-1185">Reference proteome</keyword>
<dbReference type="Proteomes" id="UP000823388">
    <property type="component" value="Chromosome 5K"/>
</dbReference>
<comment type="caution">
    <text evidence="1">The sequence shown here is derived from an EMBL/GenBank/DDBJ whole genome shotgun (WGS) entry which is preliminary data.</text>
</comment>
<name>A0A8T0STT0_PANVG</name>
<accession>A0A8T0STT0</accession>